<feature type="non-terminal residue" evidence="3">
    <location>
        <position position="398"/>
    </location>
</feature>
<evidence type="ECO:0000256" key="2">
    <source>
        <dbReference type="SAM" id="MobiDB-lite"/>
    </source>
</evidence>
<feature type="coiled-coil region" evidence="1">
    <location>
        <begin position="329"/>
        <end position="359"/>
    </location>
</feature>
<gene>
    <name evidence="3" type="ORF">TPC1_31193</name>
</gene>
<evidence type="ECO:0000313" key="3">
    <source>
        <dbReference type="EMBL" id="JAP89312.1"/>
    </source>
</evidence>
<name>A0A146JXE7_9EUKA</name>
<sequence>SRNEQLTAEVESLKNQLQAQKSQNEEFKKMMQKNALINSEDFRQMKDLEEKVRTQAEAIELQQSQMKQFDFLQEFQAQLDDDLKQKIVQLLQSPEEPKKDYKALTQLKRQIRQLTADLEESNQQNAAKDQENEDLAEKLAFCSLSVEKLNQTSLQQEAEIKQLKEQLLQSKDASETRLVETKQELFPVQKQPTAIQQSLQTCKNVVENENEIEKLTKLQNRLIYRVIDLQLQLDQQKAQNAGLSTHQQVQMQLLQNACDGKDLQIQKLQIELQHSKNQNTLKNSSVKSPKISEQSLKSPKQQTYFLQLQELIQKNKEQFDELFNFRTALQKVKRENEYLEKQNSQMGNLLNRVKKLLEELLDQMSRNGVKFPGKMIFDDFVPESGEFKQIEQLLTKFK</sequence>
<reference evidence="3" key="1">
    <citation type="submission" date="2015-07" db="EMBL/GenBank/DDBJ databases">
        <title>Adaptation to a free-living lifestyle via gene acquisitions in the diplomonad Trepomonas sp. PC1.</title>
        <authorList>
            <person name="Xu F."/>
            <person name="Jerlstrom-Hultqvist J."/>
            <person name="Kolisko M."/>
            <person name="Simpson A.G.B."/>
            <person name="Roger A.J."/>
            <person name="Svard S.G."/>
            <person name="Andersson J.O."/>
        </authorList>
    </citation>
    <scope>NUCLEOTIDE SEQUENCE</scope>
    <source>
        <strain evidence="3">PC1</strain>
    </source>
</reference>
<keyword evidence="1" id="KW-0175">Coiled coil</keyword>
<feature type="non-terminal residue" evidence="3">
    <location>
        <position position="1"/>
    </location>
</feature>
<evidence type="ECO:0000256" key="1">
    <source>
        <dbReference type="SAM" id="Coils"/>
    </source>
</evidence>
<protein>
    <submittedName>
        <fullName evidence="3">Uncharacterized protein</fullName>
    </submittedName>
</protein>
<organism evidence="3">
    <name type="scientific">Trepomonas sp. PC1</name>
    <dbReference type="NCBI Taxonomy" id="1076344"/>
    <lineage>
        <taxon>Eukaryota</taxon>
        <taxon>Metamonada</taxon>
        <taxon>Diplomonadida</taxon>
        <taxon>Hexamitidae</taxon>
        <taxon>Hexamitinae</taxon>
        <taxon>Trepomonas</taxon>
    </lineage>
</organism>
<accession>A0A146JXE7</accession>
<feature type="coiled-coil region" evidence="1">
    <location>
        <begin position="104"/>
        <end position="184"/>
    </location>
</feature>
<feature type="region of interest" description="Disordered" evidence="2">
    <location>
        <begin position="1"/>
        <end position="20"/>
    </location>
</feature>
<dbReference type="EMBL" id="GDID01007294">
    <property type="protein sequence ID" value="JAP89312.1"/>
    <property type="molecule type" value="Transcribed_RNA"/>
</dbReference>
<dbReference type="AlphaFoldDB" id="A0A146JXE7"/>
<proteinExistence type="predicted"/>